<dbReference type="Pfam" id="PF14509">
    <property type="entry name" value="GH97_C"/>
    <property type="match status" value="1"/>
</dbReference>
<evidence type="ECO:0000313" key="5">
    <source>
        <dbReference type="Proteomes" id="UP000812270"/>
    </source>
</evidence>
<evidence type="ECO:0000313" key="4">
    <source>
        <dbReference type="EMBL" id="MBV4358728.1"/>
    </source>
</evidence>
<evidence type="ECO:0000259" key="1">
    <source>
        <dbReference type="Pfam" id="PF10566"/>
    </source>
</evidence>
<accession>A0A9E2W5J8</accession>
<feature type="domain" description="Glycosyl-hydrolase 97 catalytic" evidence="1">
    <location>
        <begin position="304"/>
        <end position="463"/>
    </location>
</feature>
<name>A0A9E2W5J8_9BACT</name>
<feature type="domain" description="Glycosyl-hydrolase 97 N-terminal" evidence="2">
    <location>
        <begin position="25"/>
        <end position="281"/>
    </location>
</feature>
<protein>
    <submittedName>
        <fullName evidence="4">Glycoside hydrolase family 97 protein</fullName>
    </submittedName>
</protein>
<keyword evidence="4" id="KW-0378">Hydrolase</keyword>
<dbReference type="AlphaFoldDB" id="A0A9E2W5J8"/>
<sequence>MRIKPLLLCVIIFCITIDLHAQEIFSPNGKIKVVVSLPNKTANEIYFTTFYKVNNGFIEAMPASPLGINRADEQFVNNLQLTKESKSISIHDRYQIVCGKRLLCENFGTEKTFSFQNSNHQPINIVFRVYNDGVAFRYEFPDRSFTAKNILDEATTYNFPDNTNRWMQPFEAAYENFYPLNKTGIGEGKSRQEWGFPALYQVNDQPVYVLISEANISENNCAAKLSNLQNKNQYKVVYPEQRKEFPHTGVVTTLPWSSQWHTLIIGKLSDIVESTLITDVSKSNQLKETNWIKPGAVSWIYWANNNGSKDYKKVVEYVDGAAAMRWPYVLIDWQWDIMSNGGNIIDAVNYAKSKNIKPLVWYNSSTNAIDTSNNSNDWFKYATPLFRLNTPEKRAQEFSWLRKIGVYGIKVDFFAGDQQDMMKYYIDILKDAAKYQLMVNFHGATVPRGWQRTYPNLMTTEAVYGAEWYNNGPTLTNKAAAHNTTLPFTRNVVGAMDYTPVTFSNSQFPHITSYAHELALAVVFESGWQHFADKPDAYHSLPEDEKNFLQNFPTAWEDTKLIDGYPAEKVIMARKKNGIWYVGGLNGKDERQTLVLNVNFLKDGNYELQLIKDGHDDKSFLSEKIKVKKGDTIKVECLARGGFAGVIKKMKE</sequence>
<dbReference type="RefSeq" id="WP_217792452.1">
    <property type="nucleotide sequence ID" value="NZ_JAHSPG010000013.1"/>
</dbReference>
<dbReference type="InterPro" id="IPR029486">
    <property type="entry name" value="GH97_N"/>
</dbReference>
<dbReference type="Pfam" id="PF14508">
    <property type="entry name" value="GH97_N"/>
    <property type="match status" value="1"/>
</dbReference>
<dbReference type="InterPro" id="IPR019563">
    <property type="entry name" value="GH97_catalytic"/>
</dbReference>
<proteinExistence type="predicted"/>
<dbReference type="GO" id="GO:0016787">
    <property type="term" value="F:hydrolase activity"/>
    <property type="evidence" value="ECO:0007669"/>
    <property type="project" value="UniProtKB-KW"/>
</dbReference>
<evidence type="ECO:0000259" key="3">
    <source>
        <dbReference type="Pfam" id="PF14509"/>
    </source>
</evidence>
<dbReference type="InterPro" id="IPR029483">
    <property type="entry name" value="GH97_C"/>
</dbReference>
<dbReference type="Proteomes" id="UP000812270">
    <property type="component" value="Unassembled WGS sequence"/>
</dbReference>
<evidence type="ECO:0000259" key="2">
    <source>
        <dbReference type="Pfam" id="PF14508"/>
    </source>
</evidence>
<reference evidence="4" key="1">
    <citation type="submission" date="2021-06" db="EMBL/GenBank/DDBJ databases">
        <authorList>
            <person name="Huq M.A."/>
        </authorList>
    </citation>
    <scope>NUCLEOTIDE SEQUENCE</scope>
    <source>
        <strain evidence="4">MAH-26</strain>
    </source>
</reference>
<dbReference type="InterPro" id="IPR052720">
    <property type="entry name" value="Glycosyl_hydrolase_97"/>
</dbReference>
<dbReference type="PANTHER" id="PTHR35803">
    <property type="entry name" value="GLUCAN 1,4-ALPHA-GLUCOSIDASE SUSB-RELATED"/>
    <property type="match status" value="1"/>
</dbReference>
<comment type="caution">
    <text evidence="4">The sequence shown here is derived from an EMBL/GenBank/DDBJ whole genome shotgun (WGS) entry which is preliminary data.</text>
</comment>
<dbReference type="EMBL" id="JAHSPG010000013">
    <property type="protein sequence ID" value="MBV4358728.1"/>
    <property type="molecule type" value="Genomic_DNA"/>
</dbReference>
<feature type="domain" description="Glycosyl-hydrolase 97 C-terminal oligomerisation" evidence="3">
    <location>
        <begin position="556"/>
        <end position="648"/>
    </location>
</feature>
<dbReference type="Pfam" id="PF10566">
    <property type="entry name" value="Glyco_hydro_97"/>
    <property type="match status" value="1"/>
</dbReference>
<organism evidence="4 5">
    <name type="scientific">Pinibacter aurantiacus</name>
    <dbReference type="NCBI Taxonomy" id="2851599"/>
    <lineage>
        <taxon>Bacteria</taxon>
        <taxon>Pseudomonadati</taxon>
        <taxon>Bacteroidota</taxon>
        <taxon>Chitinophagia</taxon>
        <taxon>Chitinophagales</taxon>
        <taxon>Chitinophagaceae</taxon>
        <taxon>Pinibacter</taxon>
    </lineage>
</organism>
<keyword evidence="5" id="KW-1185">Reference proteome</keyword>
<gene>
    <name evidence="4" type="ORF">KTO63_16305</name>
</gene>
<dbReference type="PANTHER" id="PTHR35803:SF2">
    <property type="entry name" value="RETAINING ALPHA-GALACTOSIDASE"/>
    <property type="match status" value="1"/>
</dbReference>